<proteinExistence type="predicted"/>
<accession>A0ABS7CG90</accession>
<gene>
    <name evidence="1" type="ORF">K0U00_38075</name>
</gene>
<dbReference type="RefSeq" id="WP_210037571.1">
    <property type="nucleotide sequence ID" value="NZ_JBHLVU010000004.1"/>
</dbReference>
<evidence type="ECO:0000313" key="2">
    <source>
        <dbReference type="Proteomes" id="UP001519887"/>
    </source>
</evidence>
<reference evidence="1 2" key="1">
    <citation type="submission" date="2021-07" db="EMBL/GenBank/DDBJ databases">
        <title>Paenibacillus radiodurans sp. nov., isolated from the southeastern edge of Tengger Desert.</title>
        <authorList>
            <person name="Zhang G."/>
        </authorList>
    </citation>
    <scope>NUCLEOTIDE SEQUENCE [LARGE SCALE GENOMIC DNA]</scope>
    <source>
        <strain evidence="1 2">CCM 7311</strain>
    </source>
</reference>
<comment type="caution">
    <text evidence="1">The sequence shown here is derived from an EMBL/GenBank/DDBJ whole genome shotgun (WGS) entry which is preliminary data.</text>
</comment>
<dbReference type="Proteomes" id="UP001519887">
    <property type="component" value="Unassembled WGS sequence"/>
</dbReference>
<keyword evidence="2" id="KW-1185">Reference proteome</keyword>
<evidence type="ECO:0000313" key="1">
    <source>
        <dbReference type="EMBL" id="MBW7459884.1"/>
    </source>
</evidence>
<dbReference type="SUPFAM" id="SSF48371">
    <property type="entry name" value="ARM repeat"/>
    <property type="match status" value="1"/>
</dbReference>
<dbReference type="InterPro" id="IPR016024">
    <property type="entry name" value="ARM-type_fold"/>
</dbReference>
<organism evidence="1 2">
    <name type="scientific">Paenibacillus sepulcri</name>
    <dbReference type="NCBI Taxonomy" id="359917"/>
    <lineage>
        <taxon>Bacteria</taxon>
        <taxon>Bacillati</taxon>
        <taxon>Bacillota</taxon>
        <taxon>Bacilli</taxon>
        <taxon>Bacillales</taxon>
        <taxon>Paenibacillaceae</taxon>
        <taxon>Paenibacillus</taxon>
    </lineage>
</organism>
<dbReference type="Pfam" id="PF13646">
    <property type="entry name" value="HEAT_2"/>
    <property type="match status" value="1"/>
</dbReference>
<protein>
    <submittedName>
        <fullName evidence="1">HEAT repeat domain-containing protein</fullName>
    </submittedName>
</protein>
<sequence length="146" mass="17041">MSEIEVNHELPPNYEELKKAANRSSWQERLEAVEELGQWNHPKTIDVLTHRMNHDTVYSVQEAAYRKLLAFGEEVQPPSKAKGELIKGVGKILVRIKKSLPEGHSYEEFKEKLRKTRLDVYNSYEGDKGEDFDAWLEQTWASLTRR</sequence>
<name>A0ABS7CG90_9BACL</name>
<dbReference type="EMBL" id="JAHZIK010001890">
    <property type="protein sequence ID" value="MBW7459884.1"/>
    <property type="molecule type" value="Genomic_DNA"/>
</dbReference>